<comment type="caution">
    <text evidence="1">The sequence shown here is derived from an EMBL/GenBank/DDBJ whole genome shotgun (WGS) entry which is preliminary data.</text>
</comment>
<name>A0A6S7JUY3_PARCT</name>
<accession>A0A6S7JUY3</accession>
<dbReference type="AlphaFoldDB" id="A0A6S7JUY3"/>
<evidence type="ECO:0000313" key="1">
    <source>
        <dbReference type="EMBL" id="CAB4034908.1"/>
    </source>
</evidence>
<sequence>MEEHYAQWSETMFSHFGHKWAALHRGPCWQYEELEDKDHGSITCSSRNIIQDALEFSDISLGSDEVGESEFQLEEDDIMSLDDIGVEMTNHVQLSDSSSASQYSSSEVIELVTMPKPQIRSIPRLWTHVRNTDEQEMLESEISYKDIESYSIQPTTKSNYQNPWKFDPLK</sequence>
<proteinExistence type="predicted"/>
<organism evidence="1 2">
    <name type="scientific">Paramuricea clavata</name>
    <name type="common">Red gorgonian</name>
    <name type="synonym">Violescent sea-whip</name>
    <dbReference type="NCBI Taxonomy" id="317549"/>
    <lineage>
        <taxon>Eukaryota</taxon>
        <taxon>Metazoa</taxon>
        <taxon>Cnidaria</taxon>
        <taxon>Anthozoa</taxon>
        <taxon>Octocorallia</taxon>
        <taxon>Malacalcyonacea</taxon>
        <taxon>Plexauridae</taxon>
        <taxon>Paramuricea</taxon>
    </lineage>
</organism>
<dbReference type="Proteomes" id="UP001152795">
    <property type="component" value="Unassembled WGS sequence"/>
</dbReference>
<feature type="non-terminal residue" evidence="1">
    <location>
        <position position="170"/>
    </location>
</feature>
<reference evidence="1" key="1">
    <citation type="submission" date="2020-04" db="EMBL/GenBank/DDBJ databases">
        <authorList>
            <person name="Alioto T."/>
            <person name="Alioto T."/>
            <person name="Gomez Garrido J."/>
        </authorList>
    </citation>
    <scope>NUCLEOTIDE SEQUENCE</scope>
    <source>
        <strain evidence="1">A484AB</strain>
    </source>
</reference>
<gene>
    <name evidence="1" type="ORF">PACLA_8A075594</name>
</gene>
<protein>
    <submittedName>
        <fullName evidence="1">Uncharacterized protein</fullName>
    </submittedName>
</protein>
<keyword evidence="2" id="KW-1185">Reference proteome</keyword>
<evidence type="ECO:0000313" key="2">
    <source>
        <dbReference type="Proteomes" id="UP001152795"/>
    </source>
</evidence>
<dbReference type="EMBL" id="CACRXK020020526">
    <property type="protein sequence ID" value="CAB4034908.1"/>
    <property type="molecule type" value="Genomic_DNA"/>
</dbReference>
<dbReference type="OrthoDB" id="10591000at2759"/>